<dbReference type="Gene3D" id="3.30.465.10">
    <property type="match status" value="1"/>
</dbReference>
<dbReference type="SUPFAM" id="SSF56176">
    <property type="entry name" value="FAD-binding/transporter-associated domain-like"/>
    <property type="match status" value="1"/>
</dbReference>
<dbReference type="GO" id="GO:0016491">
    <property type="term" value="F:oxidoreductase activity"/>
    <property type="evidence" value="ECO:0007669"/>
    <property type="project" value="UniProtKB-KW"/>
</dbReference>
<evidence type="ECO:0000256" key="5">
    <source>
        <dbReference type="SAM" id="SignalP"/>
    </source>
</evidence>
<proteinExistence type="inferred from homology"/>
<sequence>MKSHLFVALVSFLFTSLVSGTPTVACNALQIALPDRVFIPGSDEYPQDNEVDFARLAPKHLIAQFNQSLQLTLALSFESLQTATLSRFSLLKAGNTLSFLDSTQRQESRSRYPVYVHLDPFNVKVVGGRAPSVLVASYWAEVSVISTDQYGLAIDIIVAHDLALPDGISVVVTGASDPDLSFVLKGSFNDFDTVTAFTLKTHPPADIWISVQSLKRIVTNVFYPINSANAVHQSAAKWSANDDDHEAVVIPFYAYGSGQVCISSPSHATIPTALSVVIGNEPILFYYAPMQSSIFDQFTNAPGAVIQVSGVMSLTEASYAISGQVDRITLVRGSKHTIPNTKYTVTILDEMKTQLEDTTSDAQTKDRPLLGAYFAAEPYSQSNVQSADSVYPHPQGRFVRPRLIDVRWENAAEDEYFFNAVEEARQGVQAVVIADGRRFAKHNV</sequence>
<evidence type="ECO:0000313" key="7">
    <source>
        <dbReference type="Proteomes" id="UP000054988"/>
    </source>
</evidence>
<keyword evidence="2" id="KW-0285">Flavoprotein</keyword>
<keyword evidence="3" id="KW-0274">FAD</keyword>
<evidence type="ECO:0000313" key="6">
    <source>
        <dbReference type="EMBL" id="KTB37911.1"/>
    </source>
</evidence>
<dbReference type="PANTHER" id="PTHR42973">
    <property type="entry name" value="BINDING OXIDOREDUCTASE, PUTATIVE (AFU_ORTHOLOGUE AFUA_1G17690)-RELATED"/>
    <property type="match status" value="1"/>
</dbReference>
<keyword evidence="4" id="KW-0560">Oxidoreductase</keyword>
<comment type="similarity">
    <text evidence="1">Belongs to the oxygen-dependent FAD-linked oxidoreductase family.</text>
</comment>
<evidence type="ECO:0000256" key="1">
    <source>
        <dbReference type="ARBA" id="ARBA00005466"/>
    </source>
</evidence>
<evidence type="ECO:0000256" key="3">
    <source>
        <dbReference type="ARBA" id="ARBA00022827"/>
    </source>
</evidence>
<keyword evidence="5" id="KW-0732">Signal</keyword>
<dbReference type="Proteomes" id="UP000054988">
    <property type="component" value="Unassembled WGS sequence"/>
</dbReference>
<gene>
    <name evidence="6" type="ORF">WG66_9510</name>
</gene>
<accession>A0A0W0FNI8</accession>
<dbReference type="InterPro" id="IPR050416">
    <property type="entry name" value="FAD-linked_Oxidoreductase"/>
</dbReference>
<feature type="chain" id="PRO_5006901960" evidence="5">
    <location>
        <begin position="21"/>
        <end position="444"/>
    </location>
</feature>
<comment type="caution">
    <text evidence="6">The sequence shown here is derived from an EMBL/GenBank/DDBJ whole genome shotgun (WGS) entry which is preliminary data.</text>
</comment>
<dbReference type="PANTHER" id="PTHR42973:SF22">
    <property type="entry name" value="FAD-BINDING PCMH-TYPE DOMAIN-CONTAINING PROTEIN-RELATED"/>
    <property type="match status" value="1"/>
</dbReference>
<evidence type="ECO:0000256" key="2">
    <source>
        <dbReference type="ARBA" id="ARBA00022630"/>
    </source>
</evidence>
<dbReference type="EMBL" id="LATX01001802">
    <property type="protein sequence ID" value="KTB37911.1"/>
    <property type="molecule type" value="Genomic_DNA"/>
</dbReference>
<dbReference type="InterPro" id="IPR036318">
    <property type="entry name" value="FAD-bd_PCMH-like_sf"/>
</dbReference>
<feature type="signal peptide" evidence="5">
    <location>
        <begin position="1"/>
        <end position="20"/>
    </location>
</feature>
<protein>
    <submittedName>
        <fullName evidence="6">Uncharacterized protein</fullName>
    </submittedName>
</protein>
<reference evidence="6 7" key="1">
    <citation type="submission" date="2015-12" db="EMBL/GenBank/DDBJ databases">
        <title>Draft genome sequence of Moniliophthora roreri, the causal agent of frosty pod rot of cacao.</title>
        <authorList>
            <person name="Aime M.C."/>
            <person name="Diaz-Valderrama J.R."/>
            <person name="Kijpornyongpan T."/>
            <person name="Phillips-Mora W."/>
        </authorList>
    </citation>
    <scope>NUCLEOTIDE SEQUENCE [LARGE SCALE GENOMIC DNA]</scope>
    <source>
        <strain evidence="6 7">MCA 2952</strain>
    </source>
</reference>
<dbReference type="InterPro" id="IPR016169">
    <property type="entry name" value="FAD-bd_PCMH_sub2"/>
</dbReference>
<dbReference type="AlphaFoldDB" id="A0A0W0FNI8"/>
<organism evidence="6 7">
    <name type="scientific">Moniliophthora roreri</name>
    <name type="common">Frosty pod rot fungus</name>
    <name type="synonym">Monilia roreri</name>
    <dbReference type="NCBI Taxonomy" id="221103"/>
    <lineage>
        <taxon>Eukaryota</taxon>
        <taxon>Fungi</taxon>
        <taxon>Dikarya</taxon>
        <taxon>Basidiomycota</taxon>
        <taxon>Agaricomycotina</taxon>
        <taxon>Agaricomycetes</taxon>
        <taxon>Agaricomycetidae</taxon>
        <taxon>Agaricales</taxon>
        <taxon>Marasmiineae</taxon>
        <taxon>Marasmiaceae</taxon>
        <taxon>Moniliophthora</taxon>
    </lineage>
</organism>
<evidence type="ECO:0000256" key="4">
    <source>
        <dbReference type="ARBA" id="ARBA00023002"/>
    </source>
</evidence>
<dbReference type="GO" id="GO:0050660">
    <property type="term" value="F:flavin adenine dinucleotide binding"/>
    <property type="evidence" value="ECO:0007669"/>
    <property type="project" value="InterPro"/>
</dbReference>
<name>A0A0W0FNI8_MONRR</name>